<protein>
    <recommendedName>
        <fullName evidence="2">Cell division coordinator CpoB</fullName>
    </recommendedName>
</protein>
<feature type="coiled-coil region" evidence="2">
    <location>
        <begin position="56"/>
        <end position="90"/>
    </location>
</feature>
<comment type="function">
    <text evidence="2">Mediates coordination of peptidoglycan synthesis and outer membrane constriction during cell division.</text>
</comment>
<dbReference type="eggNOG" id="COG1729">
    <property type="taxonomic scope" value="Bacteria"/>
</dbReference>
<dbReference type="GO" id="GO:0030288">
    <property type="term" value="C:outer membrane-bounded periplasmic space"/>
    <property type="evidence" value="ECO:0007669"/>
    <property type="project" value="UniProtKB-UniRule"/>
</dbReference>
<feature type="domain" description="Outer membrane lipoprotein BamD-like" evidence="4">
    <location>
        <begin position="128"/>
        <end position="250"/>
    </location>
</feature>
<feature type="chain" id="PRO_5009992205" description="Cell division coordinator CpoB" evidence="2">
    <location>
        <begin position="25"/>
        <end position="252"/>
    </location>
</feature>
<evidence type="ECO:0000256" key="1">
    <source>
        <dbReference type="ARBA" id="ARBA00022729"/>
    </source>
</evidence>
<evidence type="ECO:0000256" key="3">
    <source>
        <dbReference type="SAM" id="MobiDB-lite"/>
    </source>
</evidence>
<comment type="similarity">
    <text evidence="2">Belongs to the CpoB family.</text>
</comment>
<dbReference type="OrthoDB" id="9768142at2"/>
<comment type="subcellular location">
    <subcellularLocation>
        <location evidence="2">Periplasm</location>
    </subcellularLocation>
</comment>
<dbReference type="InterPro" id="IPR032519">
    <property type="entry name" value="YbgF_tri"/>
</dbReference>
<feature type="signal peptide" evidence="2">
    <location>
        <begin position="1"/>
        <end position="24"/>
    </location>
</feature>
<dbReference type="GO" id="GO:0043093">
    <property type="term" value="P:FtsZ-dependent cytokinesis"/>
    <property type="evidence" value="ECO:0007669"/>
    <property type="project" value="UniProtKB-UniRule"/>
</dbReference>
<dbReference type="Pfam" id="PF16331">
    <property type="entry name" value="TolA_bind_tri"/>
    <property type="match status" value="1"/>
</dbReference>
<organism evidence="6 7">
    <name type="scientific">Alcanivorax hongdengensis A-11-3</name>
    <dbReference type="NCBI Taxonomy" id="1177179"/>
    <lineage>
        <taxon>Bacteria</taxon>
        <taxon>Pseudomonadati</taxon>
        <taxon>Pseudomonadota</taxon>
        <taxon>Gammaproteobacteria</taxon>
        <taxon>Oceanospirillales</taxon>
        <taxon>Alcanivoracaceae</taxon>
        <taxon>Alcanivorax</taxon>
    </lineage>
</organism>
<dbReference type="Gene3D" id="1.25.40.10">
    <property type="entry name" value="Tetratricopeptide repeat domain"/>
    <property type="match status" value="1"/>
</dbReference>
<keyword evidence="2" id="KW-0175">Coiled coil</keyword>
<dbReference type="RefSeq" id="WP_008929341.1">
    <property type="nucleotide sequence ID" value="NZ_AMRJ01000016.1"/>
</dbReference>
<feature type="region of interest" description="Disordered" evidence="3">
    <location>
        <begin position="106"/>
        <end position="130"/>
    </location>
</feature>
<evidence type="ECO:0000256" key="2">
    <source>
        <dbReference type="HAMAP-Rule" id="MF_02066"/>
    </source>
</evidence>
<comment type="caution">
    <text evidence="6">The sequence shown here is derived from an EMBL/GenBank/DDBJ whole genome shotgun (WGS) entry which is preliminary data.</text>
</comment>
<name>L0WB59_9GAMM</name>
<evidence type="ECO:0000259" key="5">
    <source>
        <dbReference type="Pfam" id="PF16331"/>
    </source>
</evidence>
<reference evidence="6 7" key="1">
    <citation type="journal article" date="2012" name="J. Bacteriol.">
        <title>Genome Sequence of the Alkane-Degrading Bacterium Alcanivorax hongdengensis Type Strain A-11-3.</title>
        <authorList>
            <person name="Lai Q."/>
            <person name="Shao Z."/>
        </authorList>
    </citation>
    <scope>NUCLEOTIDE SEQUENCE [LARGE SCALE GENOMIC DNA]</scope>
    <source>
        <strain evidence="6 7">A-11-3</strain>
    </source>
</reference>
<dbReference type="GO" id="GO:0070206">
    <property type="term" value="P:protein trimerization"/>
    <property type="evidence" value="ECO:0007669"/>
    <property type="project" value="InterPro"/>
</dbReference>
<dbReference type="InterPro" id="IPR014162">
    <property type="entry name" value="CpoB_C"/>
</dbReference>
<keyword evidence="2" id="KW-0574">Periplasm</keyword>
<gene>
    <name evidence="2" type="primary">cpoB</name>
    <name evidence="6" type="ORF">A11A3_10821</name>
</gene>
<dbReference type="InterPro" id="IPR039565">
    <property type="entry name" value="BamD-like"/>
</dbReference>
<evidence type="ECO:0000313" key="6">
    <source>
        <dbReference type="EMBL" id="EKF73993.1"/>
    </source>
</evidence>
<dbReference type="HAMAP" id="MF_02066">
    <property type="entry name" value="CpoB"/>
    <property type="match status" value="1"/>
</dbReference>
<keyword evidence="7" id="KW-1185">Reference proteome</keyword>
<sequence precursor="true">MKVANRWRLFAGATFSALVLFAHAESTGPLTVEDRSLASAQAGMADTGSSSGDDANILLMQQQDQLQEQIQQLQGQIEELRHELNKLKDGERERYLDLDTRINTLAEQGKTETPDEQAAQASNDPQADRDAYDAAKDKLLKRDFPAAATAFETYLKDFPKGQFRAHAHFWLGKVYSNMPDPQMDKAREQFQAVVDEHPDHSKAPASLYSLAVIDARNSKVPEAKVELHKLIKQYPDTSEASQAKTLLDQLDK</sequence>
<proteinExistence type="inferred from homology"/>
<dbReference type="PATRIC" id="fig|1177179.3.peg.2161"/>
<evidence type="ECO:0000259" key="4">
    <source>
        <dbReference type="Pfam" id="PF13525"/>
    </source>
</evidence>
<dbReference type="Gene3D" id="1.20.5.110">
    <property type="match status" value="1"/>
</dbReference>
<keyword evidence="1 2" id="KW-0732">Signal</keyword>
<accession>L0WB59</accession>
<dbReference type="AlphaFoldDB" id="L0WB59"/>
<feature type="domain" description="YbgF trimerisation" evidence="5">
    <location>
        <begin position="54"/>
        <end position="110"/>
    </location>
</feature>
<dbReference type="STRING" id="1177179.A11A3_10821"/>
<dbReference type="InterPro" id="IPR011990">
    <property type="entry name" value="TPR-like_helical_dom_sf"/>
</dbReference>
<dbReference type="SUPFAM" id="SSF48452">
    <property type="entry name" value="TPR-like"/>
    <property type="match status" value="1"/>
</dbReference>
<keyword evidence="2" id="KW-0131">Cell cycle</keyword>
<dbReference type="InterPro" id="IPR034706">
    <property type="entry name" value="CpoB"/>
</dbReference>
<dbReference type="EMBL" id="AMRJ01000016">
    <property type="protein sequence ID" value="EKF73993.1"/>
    <property type="molecule type" value="Genomic_DNA"/>
</dbReference>
<evidence type="ECO:0000313" key="7">
    <source>
        <dbReference type="Proteomes" id="UP000010164"/>
    </source>
</evidence>
<dbReference type="NCBIfam" id="TIGR02795">
    <property type="entry name" value="tol_pal_ybgF"/>
    <property type="match status" value="1"/>
</dbReference>
<keyword evidence="2" id="KW-0132">Cell division</keyword>
<dbReference type="Proteomes" id="UP000010164">
    <property type="component" value="Unassembled WGS sequence"/>
</dbReference>
<dbReference type="Pfam" id="PF13525">
    <property type="entry name" value="YfiO"/>
    <property type="match status" value="1"/>
</dbReference>